<evidence type="ECO:0000313" key="2">
    <source>
        <dbReference type="EMBL" id="KAH7425449.1"/>
    </source>
</evidence>
<accession>A0A8T2TYA1</accession>
<comment type="caution">
    <text evidence="2">The sequence shown here is derived from an EMBL/GenBank/DDBJ whole genome shotgun (WGS) entry which is preliminary data.</text>
</comment>
<keyword evidence="3" id="KW-1185">Reference proteome</keyword>
<dbReference type="AlphaFoldDB" id="A0A8T2TYA1"/>
<evidence type="ECO:0000256" key="1">
    <source>
        <dbReference type="SAM" id="MobiDB-lite"/>
    </source>
</evidence>
<reference evidence="2" key="1">
    <citation type="submission" date="2021-08" db="EMBL/GenBank/DDBJ databases">
        <title>WGS assembly of Ceratopteris richardii.</title>
        <authorList>
            <person name="Marchant D.B."/>
            <person name="Chen G."/>
            <person name="Jenkins J."/>
            <person name="Shu S."/>
            <person name="Leebens-Mack J."/>
            <person name="Grimwood J."/>
            <person name="Schmutz J."/>
            <person name="Soltis P."/>
            <person name="Soltis D."/>
            <person name="Chen Z.-H."/>
        </authorList>
    </citation>
    <scope>NUCLEOTIDE SEQUENCE</scope>
    <source>
        <strain evidence="2">Whitten #5841</strain>
        <tissue evidence="2">Leaf</tissue>
    </source>
</reference>
<feature type="compositionally biased region" description="Basic residues" evidence="1">
    <location>
        <begin position="128"/>
        <end position="140"/>
    </location>
</feature>
<organism evidence="2 3">
    <name type="scientific">Ceratopteris richardii</name>
    <name type="common">Triangle waterfern</name>
    <dbReference type="NCBI Taxonomy" id="49495"/>
    <lineage>
        <taxon>Eukaryota</taxon>
        <taxon>Viridiplantae</taxon>
        <taxon>Streptophyta</taxon>
        <taxon>Embryophyta</taxon>
        <taxon>Tracheophyta</taxon>
        <taxon>Polypodiopsida</taxon>
        <taxon>Polypodiidae</taxon>
        <taxon>Polypodiales</taxon>
        <taxon>Pteridineae</taxon>
        <taxon>Pteridaceae</taxon>
        <taxon>Parkerioideae</taxon>
        <taxon>Ceratopteris</taxon>
    </lineage>
</organism>
<evidence type="ECO:0000313" key="3">
    <source>
        <dbReference type="Proteomes" id="UP000825935"/>
    </source>
</evidence>
<feature type="region of interest" description="Disordered" evidence="1">
    <location>
        <begin position="1"/>
        <end position="75"/>
    </location>
</feature>
<name>A0A8T2TYA1_CERRI</name>
<protein>
    <submittedName>
        <fullName evidence="2">Uncharacterized protein</fullName>
    </submittedName>
</protein>
<dbReference type="Proteomes" id="UP000825935">
    <property type="component" value="Chromosome 11"/>
</dbReference>
<dbReference type="EMBL" id="CM035416">
    <property type="protein sequence ID" value="KAH7425449.1"/>
    <property type="molecule type" value="Genomic_DNA"/>
</dbReference>
<feature type="compositionally biased region" description="Polar residues" evidence="1">
    <location>
        <begin position="23"/>
        <end position="32"/>
    </location>
</feature>
<proteinExistence type="predicted"/>
<feature type="region of interest" description="Disordered" evidence="1">
    <location>
        <begin position="101"/>
        <end position="152"/>
    </location>
</feature>
<gene>
    <name evidence="2" type="ORF">KP509_11G054400</name>
</gene>
<feature type="compositionally biased region" description="Polar residues" evidence="1">
    <location>
        <begin position="1"/>
        <end position="12"/>
    </location>
</feature>
<sequence>MSSELSETNIVAPSQCGLLSDAGENQSLQTSLRRPHFCSRQSQKSEAEGEIHPVLSPKGTDLQRESEDGSNATIPEKLKEIRAFGGPEILSSATQLSASIDAEECSTPRGEEHRISPSKYLVCPPPPLKKKPVSCKRRSKRSDANGDRQNFLLNPPDLHLFPENIRALFHS</sequence>